<dbReference type="InterPro" id="IPR008995">
    <property type="entry name" value="Mo/tungstate-bd_C_term_dom"/>
</dbReference>
<reference evidence="1" key="2">
    <citation type="submission" date="2021-09" db="EMBL/GenBank/DDBJ databases">
        <authorList>
            <person name="Gilroy R."/>
        </authorList>
    </citation>
    <scope>NUCLEOTIDE SEQUENCE</scope>
    <source>
        <strain evidence="1">ChiBcec21-2208</strain>
    </source>
</reference>
<dbReference type="SUPFAM" id="SSF50331">
    <property type="entry name" value="MOP-like"/>
    <property type="match status" value="1"/>
</dbReference>
<organism evidence="1 2">
    <name type="scientific">Subdoligranulum variabile</name>
    <dbReference type="NCBI Taxonomy" id="214851"/>
    <lineage>
        <taxon>Bacteria</taxon>
        <taxon>Bacillati</taxon>
        <taxon>Bacillota</taxon>
        <taxon>Clostridia</taxon>
        <taxon>Eubacteriales</taxon>
        <taxon>Oscillospiraceae</taxon>
        <taxon>Subdoligranulum</taxon>
    </lineage>
</organism>
<protein>
    <submittedName>
        <fullName evidence="1">Uncharacterized protein</fullName>
    </submittedName>
</protein>
<accession>A0A921IIV1</accession>
<dbReference type="EMBL" id="DYVE01000062">
    <property type="protein sequence ID" value="HJG27453.1"/>
    <property type="molecule type" value="Genomic_DNA"/>
</dbReference>
<proteinExistence type="predicted"/>
<name>A0A921IIV1_9FIRM</name>
<feature type="non-terminal residue" evidence="1">
    <location>
        <position position="1"/>
    </location>
</feature>
<dbReference type="AlphaFoldDB" id="A0A921IIV1"/>
<sequence length="61" mass="6876">TASHVRMTGRDLLVFFRMDNTEMRLLAHSDRQLQRGSNFAVRVRPGQLCVFGADGKTLAKV</sequence>
<evidence type="ECO:0000313" key="2">
    <source>
        <dbReference type="Proteomes" id="UP000782880"/>
    </source>
</evidence>
<gene>
    <name evidence="1" type="ORF">K8V20_02235</name>
</gene>
<evidence type="ECO:0000313" key="1">
    <source>
        <dbReference type="EMBL" id="HJG27453.1"/>
    </source>
</evidence>
<comment type="caution">
    <text evidence="1">The sequence shown here is derived from an EMBL/GenBank/DDBJ whole genome shotgun (WGS) entry which is preliminary data.</text>
</comment>
<dbReference type="Proteomes" id="UP000782880">
    <property type="component" value="Unassembled WGS sequence"/>
</dbReference>
<reference evidence="1" key="1">
    <citation type="journal article" date="2021" name="PeerJ">
        <title>Extensive microbial diversity within the chicken gut microbiome revealed by metagenomics and culture.</title>
        <authorList>
            <person name="Gilroy R."/>
            <person name="Ravi A."/>
            <person name="Getino M."/>
            <person name="Pursley I."/>
            <person name="Horton D.L."/>
            <person name="Alikhan N.F."/>
            <person name="Baker D."/>
            <person name="Gharbi K."/>
            <person name="Hall N."/>
            <person name="Watson M."/>
            <person name="Adriaenssens E.M."/>
            <person name="Foster-Nyarko E."/>
            <person name="Jarju S."/>
            <person name="Secka A."/>
            <person name="Antonio M."/>
            <person name="Oren A."/>
            <person name="Chaudhuri R.R."/>
            <person name="La Ragione R."/>
            <person name="Hildebrand F."/>
            <person name="Pallen M.J."/>
        </authorList>
    </citation>
    <scope>NUCLEOTIDE SEQUENCE</scope>
    <source>
        <strain evidence="1">ChiBcec21-2208</strain>
    </source>
</reference>